<evidence type="ECO:0000313" key="2">
    <source>
        <dbReference type="Proteomes" id="UP000241587"/>
    </source>
</evidence>
<dbReference type="AlphaFoldDB" id="A0A2T4GX21"/>
<evidence type="ECO:0000313" key="1">
    <source>
        <dbReference type="EMBL" id="PTD08085.1"/>
    </source>
</evidence>
<dbReference type="OrthoDB" id="10047078at2759"/>
<name>A0A2T4GX21_FUSCU</name>
<sequence>MDSSQLYSLTDVLVVAKTHPFYSDAKYPPNDEAIRVAREKASGQNSQPNYISRSLIKPLFNLLRLTSRGTSSLTPEEAELKARPLLHKQDLYDVIERLVNDISPENTYRHNVYTSTTGGGSTLSRPLFFATDAMENRRHRSYFGDFLSKTGLIERGDWVVTTHCGGSLYRSLDLTLETMENAGASVLAAGSYSKPAETVSLLKEFNANVLTGDGSQIVSVVHYISTLKEDRDKIKLNKIIYTSEALTVAQKAHIYDVLGPVKICSVLGSAEAGPYGVSTPELTPSEPDATYNDFIIDTRMTLIEILPLDYAENKEIPVPELLSEGETGVIAQTVLTRLRNPVVRYVTGDVGSLHPLPEETRSQIPPSDLPYLRVLRLHGRDRRFSFMWDGFDTRFDNLATLLSEEQYGVLQWQVILSKMEPSLEAFLEIRLLCKEDETCRQAALSRLNTFLNIYPPNQHKFKVTFVEGLTGFELSKTGQKVIKFIDRSA</sequence>
<comment type="caution">
    <text evidence="1">The sequence shown here is derived from an EMBL/GenBank/DDBJ whole genome shotgun (WGS) entry which is preliminary data.</text>
</comment>
<protein>
    <recommendedName>
        <fullName evidence="3">Phenylacetate-coenzyme A ligase</fullName>
    </recommendedName>
</protein>
<dbReference type="EMBL" id="PVEM01000006">
    <property type="protein sequence ID" value="PTD08085.1"/>
    <property type="molecule type" value="Genomic_DNA"/>
</dbReference>
<organism evidence="1 2">
    <name type="scientific">Fusarium culmorum</name>
    <dbReference type="NCBI Taxonomy" id="5516"/>
    <lineage>
        <taxon>Eukaryota</taxon>
        <taxon>Fungi</taxon>
        <taxon>Dikarya</taxon>
        <taxon>Ascomycota</taxon>
        <taxon>Pezizomycotina</taxon>
        <taxon>Sordariomycetes</taxon>
        <taxon>Hypocreomycetidae</taxon>
        <taxon>Hypocreales</taxon>
        <taxon>Nectriaceae</taxon>
        <taxon>Fusarium</taxon>
    </lineage>
</organism>
<gene>
    <name evidence="1" type="ORF">FCULG_00007012</name>
</gene>
<keyword evidence="2" id="KW-1185">Reference proteome</keyword>
<accession>A0A2T4GX21</accession>
<dbReference type="PANTHER" id="PTHR43845">
    <property type="entry name" value="BLR5969 PROTEIN"/>
    <property type="match status" value="1"/>
</dbReference>
<evidence type="ECO:0008006" key="3">
    <source>
        <dbReference type="Google" id="ProtNLM"/>
    </source>
</evidence>
<dbReference type="SUPFAM" id="SSF56801">
    <property type="entry name" value="Acetyl-CoA synthetase-like"/>
    <property type="match status" value="1"/>
</dbReference>
<proteinExistence type="predicted"/>
<reference evidence="1 2" key="1">
    <citation type="submission" date="2018-02" db="EMBL/GenBank/DDBJ databases">
        <title>Fusarium culmorum secondary metabolites in fungal-bacterial-plant interactions.</title>
        <authorList>
            <person name="Schmidt R."/>
        </authorList>
    </citation>
    <scope>NUCLEOTIDE SEQUENCE [LARGE SCALE GENOMIC DNA]</scope>
    <source>
        <strain evidence="1 2">PV</strain>
    </source>
</reference>
<dbReference type="Proteomes" id="UP000241587">
    <property type="component" value="Unassembled WGS sequence"/>
</dbReference>
<dbReference type="Gene3D" id="3.40.50.12780">
    <property type="entry name" value="N-terminal domain of ligase-like"/>
    <property type="match status" value="1"/>
</dbReference>
<dbReference type="PANTHER" id="PTHR43845:SF1">
    <property type="entry name" value="BLR5969 PROTEIN"/>
    <property type="match status" value="1"/>
</dbReference>
<dbReference type="InterPro" id="IPR042099">
    <property type="entry name" value="ANL_N_sf"/>
</dbReference>
<dbReference type="OMA" id="CGILQWQ"/>